<evidence type="ECO:0000313" key="2">
    <source>
        <dbReference type="Proteomes" id="UP000092498"/>
    </source>
</evidence>
<dbReference type="EMBL" id="CP013244">
    <property type="protein sequence ID" value="ANP46243.1"/>
    <property type="molecule type" value="Genomic_DNA"/>
</dbReference>
<dbReference type="STRING" id="1759059.ATE48_10100"/>
<reference evidence="1 2" key="1">
    <citation type="submission" date="2015-11" db="EMBL/GenBank/DDBJ databases">
        <title>Whole-Genome Sequence of Candidatus Oderbacter manganicum from the National Park Lower Oder Valley, Germany.</title>
        <authorList>
            <person name="Braun B."/>
            <person name="Liere K."/>
            <person name="Szewzyk U."/>
        </authorList>
    </citation>
    <scope>NUCLEOTIDE SEQUENCE [LARGE SCALE GENOMIC DNA]</scope>
    <source>
        <strain evidence="1 2">OTSz_A_272</strain>
    </source>
</reference>
<dbReference type="AlphaFoldDB" id="A0A1B1AI51"/>
<sequence length="182" mass="19384">MTKDLQAFSCLVIADESEEFPDALIYAGLLCRYTGWRLLMLRVIEPSDPAPWASITEEMHLQARDAAESLTQRFAAEAWAECGVTAEPILRDGDLKPELRKLLQEETSIKLVVLAAASPPSGPGPLVTQLGKSGGLSPRPVPVVVVPGALSRDEIRAVALPMAAAVSIESAEEPPAPQPPPA</sequence>
<evidence type="ECO:0008006" key="3">
    <source>
        <dbReference type="Google" id="ProtNLM"/>
    </source>
</evidence>
<dbReference type="KEGG" id="cbot:ATE48_10100"/>
<keyword evidence="2" id="KW-1185">Reference proteome</keyword>
<accession>A0A1B1AI51</accession>
<protein>
    <recommendedName>
        <fullName evidence="3">UspA domain-containing protein</fullName>
    </recommendedName>
</protein>
<proteinExistence type="predicted"/>
<dbReference type="Gene3D" id="3.40.50.12370">
    <property type="match status" value="1"/>
</dbReference>
<dbReference type="Proteomes" id="UP000092498">
    <property type="component" value="Chromosome"/>
</dbReference>
<evidence type="ECO:0000313" key="1">
    <source>
        <dbReference type="EMBL" id="ANP46243.1"/>
    </source>
</evidence>
<gene>
    <name evidence="1" type="ORF">ATE48_10100</name>
</gene>
<dbReference type="SUPFAM" id="SSF52402">
    <property type="entry name" value="Adenine nucleotide alpha hydrolases-like"/>
    <property type="match status" value="1"/>
</dbReference>
<organism evidence="1 2">
    <name type="scientific">Candidatus Viadribacter manganicus</name>
    <dbReference type="NCBI Taxonomy" id="1759059"/>
    <lineage>
        <taxon>Bacteria</taxon>
        <taxon>Pseudomonadati</taxon>
        <taxon>Pseudomonadota</taxon>
        <taxon>Alphaproteobacteria</taxon>
        <taxon>Hyphomonadales</taxon>
        <taxon>Hyphomonadaceae</taxon>
        <taxon>Candidatus Viadribacter</taxon>
    </lineage>
</organism>
<dbReference type="RefSeq" id="WP_066770922.1">
    <property type="nucleotide sequence ID" value="NZ_CP013244.1"/>
</dbReference>
<dbReference type="OrthoDB" id="9813682at2"/>
<name>A0A1B1AI51_9PROT</name>
<dbReference type="InParanoid" id="A0A1B1AI51"/>